<protein>
    <submittedName>
        <fullName evidence="2">Uncharacterized protein</fullName>
    </submittedName>
</protein>
<evidence type="ECO:0000313" key="2">
    <source>
        <dbReference type="EMBL" id="KAL0070076.1"/>
    </source>
</evidence>
<organism evidence="2 3">
    <name type="scientific">Marasmius tenuissimus</name>
    <dbReference type="NCBI Taxonomy" id="585030"/>
    <lineage>
        <taxon>Eukaryota</taxon>
        <taxon>Fungi</taxon>
        <taxon>Dikarya</taxon>
        <taxon>Basidiomycota</taxon>
        <taxon>Agaricomycotina</taxon>
        <taxon>Agaricomycetes</taxon>
        <taxon>Agaricomycetidae</taxon>
        <taxon>Agaricales</taxon>
        <taxon>Marasmiineae</taxon>
        <taxon>Marasmiaceae</taxon>
        <taxon>Marasmius</taxon>
    </lineage>
</organism>
<sequence>MRFNIFLVVISAASALATPIKRDTNTTIVSDNMDDVLNGAVMLSHVIDEFLARCGEDNLNAALNVRSALNNFTISANKATVDTLDIEGKFNEDDVLAIIVEYFKEHTEILGVVPPFLVEKKDNSDALPDEHHIRSLDLKFQTRLTINLAGLLSFLENGKLDNASGKDRDFFESLRYDILSVCRAVKDSYKS</sequence>
<accession>A0ABR3A841</accession>
<keyword evidence="1" id="KW-0732">Signal</keyword>
<name>A0ABR3A841_9AGAR</name>
<gene>
    <name evidence="2" type="ORF">AAF712_002973</name>
</gene>
<keyword evidence="3" id="KW-1185">Reference proteome</keyword>
<reference evidence="2 3" key="1">
    <citation type="submission" date="2024-05" db="EMBL/GenBank/DDBJ databases">
        <title>A draft genome resource for the thread blight pathogen Marasmius tenuissimus strain MS-2.</title>
        <authorList>
            <person name="Yulfo-Soto G.E."/>
            <person name="Baruah I.K."/>
            <person name="Amoako-Attah I."/>
            <person name="Bukari Y."/>
            <person name="Meinhardt L.W."/>
            <person name="Bailey B.A."/>
            <person name="Cohen S.P."/>
        </authorList>
    </citation>
    <scope>NUCLEOTIDE SEQUENCE [LARGE SCALE GENOMIC DNA]</scope>
    <source>
        <strain evidence="2 3">MS-2</strain>
    </source>
</reference>
<proteinExistence type="predicted"/>
<feature type="signal peptide" evidence="1">
    <location>
        <begin position="1"/>
        <end position="17"/>
    </location>
</feature>
<evidence type="ECO:0000256" key="1">
    <source>
        <dbReference type="SAM" id="SignalP"/>
    </source>
</evidence>
<dbReference type="Proteomes" id="UP001437256">
    <property type="component" value="Unassembled WGS sequence"/>
</dbReference>
<feature type="chain" id="PRO_5046066972" evidence="1">
    <location>
        <begin position="18"/>
        <end position="191"/>
    </location>
</feature>
<dbReference type="EMBL" id="JBBXMP010000009">
    <property type="protein sequence ID" value="KAL0070076.1"/>
    <property type="molecule type" value="Genomic_DNA"/>
</dbReference>
<comment type="caution">
    <text evidence="2">The sequence shown here is derived from an EMBL/GenBank/DDBJ whole genome shotgun (WGS) entry which is preliminary data.</text>
</comment>
<evidence type="ECO:0000313" key="3">
    <source>
        <dbReference type="Proteomes" id="UP001437256"/>
    </source>
</evidence>